<dbReference type="KEGG" id="egu:105057991"/>
<reference evidence="3" key="1">
    <citation type="submission" date="2025-08" db="UniProtKB">
        <authorList>
            <consortium name="RefSeq"/>
        </authorList>
    </citation>
    <scope>IDENTIFICATION</scope>
</reference>
<dbReference type="OrthoDB" id="690038at2759"/>
<evidence type="ECO:0000313" key="3">
    <source>
        <dbReference type="RefSeq" id="XP_010939045.1"/>
    </source>
</evidence>
<gene>
    <name evidence="3" type="primary">LOC105057991</name>
</gene>
<evidence type="ECO:0000259" key="1">
    <source>
        <dbReference type="SMART" id="SM00256"/>
    </source>
</evidence>
<dbReference type="InterPro" id="IPR017451">
    <property type="entry name" value="F-box-assoc_interact_dom"/>
</dbReference>
<dbReference type="InParanoid" id="A0A6I9S7R7"/>
<dbReference type="InterPro" id="IPR055290">
    <property type="entry name" value="At3g26010-like"/>
</dbReference>
<dbReference type="Gene3D" id="1.20.1280.50">
    <property type="match status" value="1"/>
</dbReference>
<dbReference type="PANTHER" id="PTHR35546:SF130">
    <property type="entry name" value="EXPRESSED PROTEIN"/>
    <property type="match status" value="1"/>
</dbReference>
<evidence type="ECO:0000313" key="2">
    <source>
        <dbReference type="Proteomes" id="UP000504607"/>
    </source>
</evidence>
<dbReference type="AlphaFoldDB" id="A0A6I9S7R7"/>
<dbReference type="Pfam" id="PF07734">
    <property type="entry name" value="FBA_1"/>
    <property type="match status" value="1"/>
</dbReference>
<dbReference type="InterPro" id="IPR036047">
    <property type="entry name" value="F-box-like_dom_sf"/>
</dbReference>
<sequence>MVRCVDKLTDDLVAEILFRLPIKSFLRFQCVSKSWYALSSDPYYHSKFRRAASGLFFSVPDGGAAPIYRARRGIQYISLSNNNDDLAINTALNFLPNLCNMEVISSCNGLLLCRSWVARSCSMSLNPYGVEDQSLYVCNPATREWVVVPEANDRYGYQYLALGFDPCISNHYHVLCFDFHKILRFMMFSSQTNEWVVSEVSDAKKYHEPQATFFNGIFHVTYGLNQVLGIDLEGKFCHRIELPESDGIECLRHSGGYLHYMLQSKDEIKVWMLTDYRQEEWVLKHWINIGAMLQKHGIPETKNIRILEFDPDVDVFFLRLEHKIFSYHIKQGGLEQVGALYYVYGPRRFVYSPCLSKRFGLRCFVYSPSLSKGFGDCNRKNEKKKGFGDEDA</sequence>
<dbReference type="SMART" id="SM00256">
    <property type="entry name" value="FBOX"/>
    <property type="match status" value="1"/>
</dbReference>
<dbReference type="NCBIfam" id="TIGR01640">
    <property type="entry name" value="F_box_assoc_1"/>
    <property type="match status" value="1"/>
</dbReference>
<dbReference type="FunCoup" id="A0A6I9S7R7">
    <property type="interactions" value="2086"/>
</dbReference>
<name>A0A6I9S7R7_ELAGV</name>
<dbReference type="GeneID" id="105057991"/>
<dbReference type="CDD" id="cd22157">
    <property type="entry name" value="F-box_AtFBW1-like"/>
    <property type="match status" value="1"/>
</dbReference>
<proteinExistence type="predicted"/>
<accession>A0A6I9S7R7</accession>
<feature type="domain" description="F-box" evidence="1">
    <location>
        <begin position="8"/>
        <end position="48"/>
    </location>
</feature>
<dbReference type="RefSeq" id="XP_010939045.1">
    <property type="nucleotide sequence ID" value="XM_010940743.1"/>
</dbReference>
<dbReference type="SUPFAM" id="SSF81383">
    <property type="entry name" value="F-box domain"/>
    <property type="match status" value="1"/>
</dbReference>
<dbReference type="Pfam" id="PF00646">
    <property type="entry name" value="F-box"/>
    <property type="match status" value="1"/>
</dbReference>
<dbReference type="Proteomes" id="UP000504607">
    <property type="component" value="Chromosome 15"/>
</dbReference>
<protein>
    <submittedName>
        <fullName evidence="3">F-box protein At5g49610-like</fullName>
    </submittedName>
</protein>
<keyword evidence="2" id="KW-1185">Reference proteome</keyword>
<organism evidence="2 3">
    <name type="scientific">Elaeis guineensis var. tenera</name>
    <name type="common">Oil palm</name>
    <dbReference type="NCBI Taxonomy" id="51953"/>
    <lineage>
        <taxon>Eukaryota</taxon>
        <taxon>Viridiplantae</taxon>
        <taxon>Streptophyta</taxon>
        <taxon>Embryophyta</taxon>
        <taxon>Tracheophyta</taxon>
        <taxon>Spermatophyta</taxon>
        <taxon>Magnoliopsida</taxon>
        <taxon>Liliopsida</taxon>
        <taxon>Arecaceae</taxon>
        <taxon>Arecoideae</taxon>
        <taxon>Cocoseae</taxon>
        <taxon>Elaeidinae</taxon>
        <taxon>Elaeis</taxon>
    </lineage>
</organism>
<dbReference type="InterPro" id="IPR001810">
    <property type="entry name" value="F-box_dom"/>
</dbReference>
<dbReference type="PANTHER" id="PTHR35546">
    <property type="entry name" value="F-BOX PROTEIN INTERACTION DOMAIN PROTEIN-RELATED"/>
    <property type="match status" value="1"/>
</dbReference>
<dbReference type="InterPro" id="IPR006527">
    <property type="entry name" value="F-box-assoc_dom_typ1"/>
</dbReference>